<dbReference type="PANTHER" id="PTHR12145">
    <property type="entry name" value="MANNAN ENDO-1,6-ALPHA-MANNOSIDASE DCW1"/>
    <property type="match status" value="1"/>
</dbReference>
<keyword evidence="5 8" id="KW-0378">Hydrolase</keyword>
<proteinExistence type="inferred from homology"/>
<dbReference type="Proteomes" id="UP000799324">
    <property type="component" value="Unassembled WGS sequence"/>
</dbReference>
<dbReference type="OrthoDB" id="3798256at2759"/>
<comment type="catalytic activity">
    <reaction evidence="1">
        <text>Random hydrolysis of (1-&gt;6)-alpha-D-mannosidic linkages in unbranched (1-&gt;6)-mannans.</text>
        <dbReference type="EC" id="3.2.1.101"/>
    </reaction>
</comment>
<dbReference type="InterPro" id="IPR005198">
    <property type="entry name" value="Glyco_hydro_76"/>
</dbReference>
<evidence type="ECO:0000256" key="5">
    <source>
        <dbReference type="ARBA" id="ARBA00022801"/>
    </source>
</evidence>
<sequence>WSTSATLWNALIAYSNLTSDTQFNDVVASAMYAQVGESDAYMPANQTKTLGNGNQTQWGLAALSASELGFPKEEDGKPGWLYLARNVFDVQTLRWNDSTCRGGLRDAIFTFNNDYNQMSSSTASSFFLLSSRLYKTTSNETYREWAEKQYTAATDNGLVGDNGTIVDYLDIEEDGCTLRKNEGATSESLGHWLEGAAVLFNATDGNQTWSTRVSNMKTGISAFTSLNGNNIDTD</sequence>
<keyword evidence="7" id="KW-0326">Glycosidase</keyword>
<evidence type="ECO:0000256" key="7">
    <source>
        <dbReference type="ARBA" id="ARBA00023295"/>
    </source>
</evidence>
<dbReference type="EC" id="3.2.1.101" evidence="3"/>
<evidence type="ECO:0000256" key="1">
    <source>
        <dbReference type="ARBA" id="ARBA00001452"/>
    </source>
</evidence>
<dbReference type="EMBL" id="MU004475">
    <property type="protein sequence ID" value="KAF2649889.1"/>
    <property type="molecule type" value="Genomic_DNA"/>
</dbReference>
<dbReference type="AlphaFoldDB" id="A0A6A6SQB5"/>
<keyword evidence="4" id="KW-0732">Signal</keyword>
<evidence type="ECO:0000313" key="9">
    <source>
        <dbReference type="Proteomes" id="UP000799324"/>
    </source>
</evidence>
<dbReference type="GO" id="GO:0008496">
    <property type="term" value="F:mannan endo-1,6-alpha-mannosidase activity"/>
    <property type="evidence" value="ECO:0007669"/>
    <property type="project" value="UniProtKB-EC"/>
</dbReference>
<accession>A0A6A6SQB5</accession>
<evidence type="ECO:0000256" key="2">
    <source>
        <dbReference type="ARBA" id="ARBA00009699"/>
    </source>
</evidence>
<keyword evidence="6" id="KW-0325">Glycoprotein</keyword>
<feature type="non-terminal residue" evidence="8">
    <location>
        <position position="1"/>
    </location>
</feature>
<evidence type="ECO:0000256" key="6">
    <source>
        <dbReference type="ARBA" id="ARBA00023180"/>
    </source>
</evidence>
<organism evidence="8 9">
    <name type="scientific">Lophiostoma macrostomum CBS 122681</name>
    <dbReference type="NCBI Taxonomy" id="1314788"/>
    <lineage>
        <taxon>Eukaryota</taxon>
        <taxon>Fungi</taxon>
        <taxon>Dikarya</taxon>
        <taxon>Ascomycota</taxon>
        <taxon>Pezizomycotina</taxon>
        <taxon>Dothideomycetes</taxon>
        <taxon>Pleosporomycetidae</taxon>
        <taxon>Pleosporales</taxon>
        <taxon>Lophiostomataceae</taxon>
        <taxon>Lophiostoma</taxon>
    </lineage>
</organism>
<evidence type="ECO:0000313" key="8">
    <source>
        <dbReference type="EMBL" id="KAF2649889.1"/>
    </source>
</evidence>
<reference evidence="8" key="1">
    <citation type="journal article" date="2020" name="Stud. Mycol.">
        <title>101 Dothideomycetes genomes: a test case for predicting lifestyles and emergence of pathogens.</title>
        <authorList>
            <person name="Haridas S."/>
            <person name="Albert R."/>
            <person name="Binder M."/>
            <person name="Bloem J."/>
            <person name="Labutti K."/>
            <person name="Salamov A."/>
            <person name="Andreopoulos B."/>
            <person name="Baker S."/>
            <person name="Barry K."/>
            <person name="Bills G."/>
            <person name="Bluhm B."/>
            <person name="Cannon C."/>
            <person name="Castanera R."/>
            <person name="Culley D."/>
            <person name="Daum C."/>
            <person name="Ezra D."/>
            <person name="Gonzalez J."/>
            <person name="Henrissat B."/>
            <person name="Kuo A."/>
            <person name="Liang C."/>
            <person name="Lipzen A."/>
            <person name="Lutzoni F."/>
            <person name="Magnuson J."/>
            <person name="Mondo S."/>
            <person name="Nolan M."/>
            <person name="Ohm R."/>
            <person name="Pangilinan J."/>
            <person name="Park H.-J."/>
            <person name="Ramirez L."/>
            <person name="Alfaro M."/>
            <person name="Sun H."/>
            <person name="Tritt A."/>
            <person name="Yoshinaga Y."/>
            <person name="Zwiers L.-H."/>
            <person name="Turgeon B."/>
            <person name="Goodwin S."/>
            <person name="Spatafora J."/>
            <person name="Crous P."/>
            <person name="Grigoriev I."/>
        </authorList>
    </citation>
    <scope>NUCLEOTIDE SEQUENCE</scope>
    <source>
        <strain evidence="8">CBS 122681</strain>
    </source>
</reference>
<dbReference type="InterPro" id="IPR008928">
    <property type="entry name" value="6-hairpin_glycosidase_sf"/>
</dbReference>
<protein>
    <recommendedName>
        <fullName evidence="3">mannan endo-1,6-alpha-mannosidase</fullName>
        <ecNumber evidence="3">3.2.1.101</ecNumber>
    </recommendedName>
</protein>
<dbReference type="PANTHER" id="PTHR12145:SF36">
    <property type="entry name" value="MANNAN ENDO-1,6-ALPHA-MANNOSIDASE DCW1"/>
    <property type="match status" value="1"/>
</dbReference>
<evidence type="ECO:0000256" key="4">
    <source>
        <dbReference type="ARBA" id="ARBA00022729"/>
    </source>
</evidence>
<dbReference type="GO" id="GO:0016052">
    <property type="term" value="P:carbohydrate catabolic process"/>
    <property type="evidence" value="ECO:0007669"/>
    <property type="project" value="InterPro"/>
</dbReference>
<comment type="similarity">
    <text evidence="2">Belongs to the glycosyl hydrolase 76 family.</text>
</comment>
<evidence type="ECO:0000256" key="3">
    <source>
        <dbReference type="ARBA" id="ARBA00012350"/>
    </source>
</evidence>
<gene>
    <name evidence="8" type="ORF">K491DRAFT_550124</name>
</gene>
<name>A0A6A6SQB5_9PLEO</name>
<feature type="non-terminal residue" evidence="8">
    <location>
        <position position="234"/>
    </location>
</feature>
<keyword evidence="9" id="KW-1185">Reference proteome</keyword>
<dbReference type="SUPFAM" id="SSF48208">
    <property type="entry name" value="Six-hairpin glycosidases"/>
    <property type="match status" value="1"/>
</dbReference>
<dbReference type="Pfam" id="PF03663">
    <property type="entry name" value="Glyco_hydro_76"/>
    <property type="match status" value="1"/>
</dbReference>
<dbReference type="GO" id="GO:0009272">
    <property type="term" value="P:fungal-type cell wall biogenesis"/>
    <property type="evidence" value="ECO:0007669"/>
    <property type="project" value="TreeGrafter"/>
</dbReference>
<dbReference type="Gene3D" id="1.50.10.20">
    <property type="match status" value="1"/>
</dbReference>
<dbReference type="InterPro" id="IPR014480">
    <property type="entry name" value="Mannan-1_6-alpha_mannosidase"/>
</dbReference>